<evidence type="ECO:0000313" key="2">
    <source>
        <dbReference type="EMBL" id="GGC82094.1"/>
    </source>
</evidence>
<reference evidence="3" key="1">
    <citation type="journal article" date="2019" name="Int. J. Syst. Evol. Microbiol.">
        <title>The Global Catalogue of Microorganisms (GCM) 10K type strain sequencing project: providing services to taxonomists for standard genome sequencing and annotation.</title>
        <authorList>
            <consortium name="The Broad Institute Genomics Platform"/>
            <consortium name="The Broad Institute Genome Sequencing Center for Infectious Disease"/>
            <person name="Wu L."/>
            <person name="Ma J."/>
        </authorList>
    </citation>
    <scope>NUCLEOTIDE SEQUENCE [LARGE SCALE GENOMIC DNA]</scope>
    <source>
        <strain evidence="3">CCM 7282</strain>
    </source>
</reference>
<dbReference type="InterPro" id="IPR020835">
    <property type="entry name" value="Catalase_sf"/>
</dbReference>
<dbReference type="Gene3D" id="2.40.180.10">
    <property type="entry name" value="Catalase core domain"/>
    <property type="match status" value="1"/>
</dbReference>
<dbReference type="Pfam" id="PF06628">
    <property type="entry name" value="Catalase-rel"/>
    <property type="match status" value="1"/>
</dbReference>
<sequence length="81" mass="9239">MSGAAESVAYDHNDHYTQAGDQYRLMSEDERTRLISNIVGAMEPVESDEIKQRQIEHFYKADLEYGQRVAEGLGFSVKQEV</sequence>
<keyword evidence="3" id="KW-1185">Reference proteome</keyword>
<dbReference type="EMBL" id="BMCJ01000002">
    <property type="protein sequence ID" value="GGC82094.1"/>
    <property type="molecule type" value="Genomic_DNA"/>
</dbReference>
<proteinExistence type="predicted"/>
<feature type="domain" description="Catalase immune-responsive" evidence="1">
    <location>
        <begin position="11"/>
        <end position="73"/>
    </location>
</feature>
<organism evidence="2 3">
    <name type="scientific">Thalassobacillus devorans</name>
    <dbReference type="NCBI Taxonomy" id="279813"/>
    <lineage>
        <taxon>Bacteria</taxon>
        <taxon>Bacillati</taxon>
        <taxon>Bacillota</taxon>
        <taxon>Bacilli</taxon>
        <taxon>Bacillales</taxon>
        <taxon>Bacillaceae</taxon>
        <taxon>Thalassobacillus</taxon>
    </lineage>
</organism>
<gene>
    <name evidence="2" type="ORF">GCM10007216_10800</name>
</gene>
<comment type="caution">
    <text evidence="2">The sequence shown here is derived from an EMBL/GenBank/DDBJ whole genome shotgun (WGS) entry which is preliminary data.</text>
</comment>
<evidence type="ECO:0000259" key="1">
    <source>
        <dbReference type="Pfam" id="PF06628"/>
    </source>
</evidence>
<dbReference type="InterPro" id="IPR010582">
    <property type="entry name" value="Catalase_immune_responsive"/>
</dbReference>
<evidence type="ECO:0000313" key="3">
    <source>
        <dbReference type="Proteomes" id="UP000619534"/>
    </source>
</evidence>
<name>A0ABQ1NS97_9BACI</name>
<accession>A0ABQ1NS97</accession>
<dbReference type="SUPFAM" id="SSF56634">
    <property type="entry name" value="Heme-dependent catalase-like"/>
    <property type="match status" value="1"/>
</dbReference>
<protein>
    <recommendedName>
        <fullName evidence="1">Catalase immune-responsive domain-containing protein</fullName>
    </recommendedName>
</protein>
<dbReference type="Proteomes" id="UP000619534">
    <property type="component" value="Unassembled WGS sequence"/>
</dbReference>